<protein>
    <submittedName>
        <fullName evidence="2">Uncharacterized protein</fullName>
    </submittedName>
</protein>
<gene>
    <name evidence="2" type="ORF">RJ641_011898</name>
</gene>
<dbReference type="EMBL" id="JBAMMX010000018">
    <property type="protein sequence ID" value="KAK6923594.1"/>
    <property type="molecule type" value="Genomic_DNA"/>
</dbReference>
<accession>A0AAN8Z243</accession>
<reference evidence="2 3" key="1">
    <citation type="submission" date="2023-12" db="EMBL/GenBank/DDBJ databases">
        <title>A high-quality genome assembly for Dillenia turbinata (Dilleniales).</title>
        <authorList>
            <person name="Chanderbali A."/>
        </authorList>
    </citation>
    <scope>NUCLEOTIDE SEQUENCE [LARGE SCALE GENOMIC DNA]</scope>
    <source>
        <strain evidence="2">LSX21</strain>
        <tissue evidence="2">Leaf</tissue>
    </source>
</reference>
<evidence type="ECO:0000313" key="3">
    <source>
        <dbReference type="Proteomes" id="UP001370490"/>
    </source>
</evidence>
<feature type="region of interest" description="Disordered" evidence="1">
    <location>
        <begin position="1"/>
        <end position="27"/>
    </location>
</feature>
<sequence length="107" mass="12182">MMTPSPFPTTKKIERGPKAPKPRTETEAFRFTSHSLLNKARPRALGRSAGSFPFCSRHEKDARKRYAQRAEDRSVESFCCLGRELYDLFPYCIESIKKEVSATAPIV</sequence>
<dbReference type="AlphaFoldDB" id="A0AAN8Z243"/>
<comment type="caution">
    <text evidence="2">The sequence shown here is derived from an EMBL/GenBank/DDBJ whole genome shotgun (WGS) entry which is preliminary data.</text>
</comment>
<proteinExistence type="predicted"/>
<dbReference type="Proteomes" id="UP001370490">
    <property type="component" value="Unassembled WGS sequence"/>
</dbReference>
<name>A0AAN8Z243_9MAGN</name>
<evidence type="ECO:0000256" key="1">
    <source>
        <dbReference type="SAM" id="MobiDB-lite"/>
    </source>
</evidence>
<keyword evidence="3" id="KW-1185">Reference proteome</keyword>
<feature type="compositionally biased region" description="Basic and acidic residues" evidence="1">
    <location>
        <begin position="11"/>
        <end position="27"/>
    </location>
</feature>
<evidence type="ECO:0000313" key="2">
    <source>
        <dbReference type="EMBL" id="KAK6923594.1"/>
    </source>
</evidence>
<organism evidence="2 3">
    <name type="scientific">Dillenia turbinata</name>
    <dbReference type="NCBI Taxonomy" id="194707"/>
    <lineage>
        <taxon>Eukaryota</taxon>
        <taxon>Viridiplantae</taxon>
        <taxon>Streptophyta</taxon>
        <taxon>Embryophyta</taxon>
        <taxon>Tracheophyta</taxon>
        <taxon>Spermatophyta</taxon>
        <taxon>Magnoliopsida</taxon>
        <taxon>eudicotyledons</taxon>
        <taxon>Gunneridae</taxon>
        <taxon>Pentapetalae</taxon>
        <taxon>Dilleniales</taxon>
        <taxon>Dilleniaceae</taxon>
        <taxon>Dillenia</taxon>
    </lineage>
</organism>